<feature type="compositionally biased region" description="Low complexity" evidence="1">
    <location>
        <begin position="1"/>
        <end position="26"/>
    </location>
</feature>
<dbReference type="Proteomes" id="UP000236546">
    <property type="component" value="Unassembled WGS sequence"/>
</dbReference>
<reference evidence="2 3" key="1">
    <citation type="submission" date="2017-02" db="EMBL/GenBank/DDBJ databases">
        <title>Genomes of Trichoderma spp. with biocontrol activity.</title>
        <authorList>
            <person name="Gardiner D."/>
            <person name="Kazan K."/>
            <person name="Vos C."/>
            <person name="Harvey P."/>
        </authorList>
    </citation>
    <scope>NUCLEOTIDE SEQUENCE [LARGE SCALE GENOMIC DNA]</scope>
    <source>
        <strain evidence="2 3">A5MH</strain>
    </source>
</reference>
<dbReference type="OrthoDB" id="5424209at2759"/>
<organism evidence="2 3">
    <name type="scientific">Trichoderma gamsii</name>
    <dbReference type="NCBI Taxonomy" id="398673"/>
    <lineage>
        <taxon>Eukaryota</taxon>
        <taxon>Fungi</taxon>
        <taxon>Dikarya</taxon>
        <taxon>Ascomycota</taxon>
        <taxon>Pezizomycotina</taxon>
        <taxon>Sordariomycetes</taxon>
        <taxon>Hypocreomycetidae</taxon>
        <taxon>Hypocreales</taxon>
        <taxon>Hypocreaceae</taxon>
        <taxon>Trichoderma</taxon>
    </lineage>
</organism>
<accession>A0A2K0T2R8</accession>
<evidence type="ECO:0000313" key="3">
    <source>
        <dbReference type="Proteomes" id="UP000236546"/>
    </source>
</evidence>
<evidence type="ECO:0000313" key="2">
    <source>
        <dbReference type="EMBL" id="PNP39833.1"/>
    </source>
</evidence>
<feature type="region of interest" description="Disordered" evidence="1">
    <location>
        <begin position="1"/>
        <end position="38"/>
    </location>
</feature>
<sequence length="572" mass="62273">MSAISTAATIFTSSTSSRRTTQTTPTDLAMASPSPPSSKEADLYYWGLPSRPKLVARSSTHVWEDPFWSPSPSMMHKSLRPADGNPLLHRLWNDATSSLRIQIVEAVDAADWTAVDILRLGCAGEFHTTLLVSVKPASLSWSQAHPITLRCKAILEGHGIDNVHCEIRESIVTPCGNVLSRSKSAAVADTTSGLQLSSASRTRLRADRVDMSDCLGTRISMKDDDTRFGTKGIYLSVKPSDRQKGEQQPKIVALACGHVVAPQKSRSLTTRLQGSQTPREAIQIDQPEYDSRLARLESSARQDRNHATESRNCGDTESAVAYDQIADDEEDLVRKMKPYVASSSRVFGTLLSAPKLVYSRALRDTPGYDPWLRDWALIELLPRRHQISLNTLRNKVFVGPPNHLRSIVHDNSAGWRGLERINVPAALNGTLALAKTAVPMSELYQPAPDASDDEPTMLVAQYGAGGKLTVGLGNSLKSLVRRNEALDGGVENYGEEWAVTSFAGTDHLQAAFSLKGDSGSCVWDIHTRRPAAIIMAGVHSPAQNGGNDVTYAQPLERLLGDIGQYGFDVSLV</sequence>
<dbReference type="EMBL" id="MTYH01000074">
    <property type="protein sequence ID" value="PNP39833.1"/>
    <property type="molecule type" value="Genomic_DNA"/>
</dbReference>
<feature type="region of interest" description="Disordered" evidence="1">
    <location>
        <begin position="265"/>
        <end position="288"/>
    </location>
</feature>
<name>A0A2K0T2R8_9HYPO</name>
<evidence type="ECO:0000256" key="1">
    <source>
        <dbReference type="SAM" id="MobiDB-lite"/>
    </source>
</evidence>
<comment type="caution">
    <text evidence="2">The sequence shown here is derived from an EMBL/GenBank/DDBJ whole genome shotgun (WGS) entry which is preliminary data.</text>
</comment>
<gene>
    <name evidence="2" type="ORF">TGAMA5MH_08098</name>
</gene>
<feature type="compositionally biased region" description="Polar residues" evidence="1">
    <location>
        <begin position="265"/>
        <end position="278"/>
    </location>
</feature>
<proteinExistence type="predicted"/>
<dbReference type="AlphaFoldDB" id="A0A2K0T2R8"/>
<protein>
    <submittedName>
        <fullName evidence="2">Uncharacterized protein</fullName>
    </submittedName>
</protein>